<evidence type="ECO:0000313" key="1">
    <source>
        <dbReference type="EMBL" id="CAK7217115.1"/>
    </source>
</evidence>
<name>A0ABP0BD56_9PEZI</name>
<keyword evidence="2" id="KW-1185">Reference proteome</keyword>
<dbReference type="Proteomes" id="UP001642482">
    <property type="component" value="Unassembled WGS sequence"/>
</dbReference>
<proteinExistence type="predicted"/>
<accession>A0ABP0BD56</accession>
<protein>
    <recommendedName>
        <fullName evidence="3">C6 zinc finger domain containing protein</fullName>
    </recommendedName>
</protein>
<evidence type="ECO:0008006" key="3">
    <source>
        <dbReference type="Google" id="ProtNLM"/>
    </source>
</evidence>
<dbReference type="EMBL" id="CAWUHD010000022">
    <property type="protein sequence ID" value="CAK7217115.1"/>
    <property type="molecule type" value="Genomic_DNA"/>
</dbReference>
<reference evidence="1 2" key="1">
    <citation type="submission" date="2024-01" db="EMBL/GenBank/DDBJ databases">
        <authorList>
            <person name="Allen C."/>
            <person name="Tagirdzhanova G."/>
        </authorList>
    </citation>
    <scope>NUCLEOTIDE SEQUENCE [LARGE SCALE GENOMIC DNA]</scope>
</reference>
<comment type="caution">
    <text evidence="1">The sequence shown here is derived from an EMBL/GenBank/DDBJ whole genome shotgun (WGS) entry which is preliminary data.</text>
</comment>
<evidence type="ECO:0000313" key="2">
    <source>
        <dbReference type="Proteomes" id="UP001642482"/>
    </source>
</evidence>
<sequence>MVPFCILRNCMHDNLYSYILLNMGMFHSTLFDAMMAWSALHLSHVRKHSSSSPRQRYAHAYTALIEDLSHGMYQLLLAESVESFCELIDLSAEVARAELHNHDAETAMHRIGPVGSLILVWMSFRDSQASYVGLGGRLLGYLKTYPYIYELVDVSSVSREGSGHSSPDIVFMERDQIRKQISGHGKASEMQTCMKLNFQKCNPWDAICANLGRLRRDIELDDTEATRAALGVAMGNLAAMPVVEPIHYNRLLLLAAFYTTVIQYHNSGPGEPFADSALLPPEVYADRMIRLSQRVEAARPPQIMTDAATNRPTGTICRILLAKGWNTTMGVEDC</sequence>
<organism evidence="1 2">
    <name type="scientific">Sporothrix eucalyptigena</name>
    <dbReference type="NCBI Taxonomy" id="1812306"/>
    <lineage>
        <taxon>Eukaryota</taxon>
        <taxon>Fungi</taxon>
        <taxon>Dikarya</taxon>
        <taxon>Ascomycota</taxon>
        <taxon>Pezizomycotina</taxon>
        <taxon>Sordariomycetes</taxon>
        <taxon>Sordariomycetidae</taxon>
        <taxon>Ophiostomatales</taxon>
        <taxon>Ophiostomataceae</taxon>
        <taxon>Sporothrix</taxon>
    </lineage>
</organism>
<gene>
    <name evidence="1" type="ORF">SEUCBS140593_003096</name>
</gene>